<feature type="region of interest" description="Disordered" evidence="1">
    <location>
        <begin position="416"/>
        <end position="435"/>
    </location>
</feature>
<comment type="caution">
    <text evidence="4">The sequence shown here is derived from an EMBL/GenBank/DDBJ whole genome shotgun (WGS) entry which is preliminary data.</text>
</comment>
<name>A0ABR1HJL1_9HYPO</name>
<evidence type="ECO:0000256" key="2">
    <source>
        <dbReference type="SAM" id="Phobius"/>
    </source>
</evidence>
<evidence type="ECO:0000256" key="3">
    <source>
        <dbReference type="SAM" id="SignalP"/>
    </source>
</evidence>
<evidence type="ECO:0008006" key="6">
    <source>
        <dbReference type="Google" id="ProtNLM"/>
    </source>
</evidence>
<feature type="transmembrane region" description="Helical" evidence="2">
    <location>
        <begin position="341"/>
        <end position="363"/>
    </location>
</feature>
<keyword evidence="2" id="KW-0472">Membrane</keyword>
<reference evidence="4 5" key="1">
    <citation type="journal article" date="2025" name="Microbiol. Resour. Announc.">
        <title>Draft genome sequences for Neonectria magnoliae and Neonectria punicea, canker pathogens of Liriodendron tulipifera and Acer saccharum in West Virginia.</title>
        <authorList>
            <person name="Petronek H.M."/>
            <person name="Kasson M.T."/>
            <person name="Metheny A.M."/>
            <person name="Stauder C.M."/>
            <person name="Lovett B."/>
            <person name="Lynch S.C."/>
            <person name="Garnas J.R."/>
            <person name="Kasson L.R."/>
            <person name="Stajich J.E."/>
        </authorList>
    </citation>
    <scope>NUCLEOTIDE SEQUENCE [LARGE SCALE GENOMIC DNA]</scope>
    <source>
        <strain evidence="4 5">NRRL 64651</strain>
    </source>
</reference>
<organism evidence="4 5">
    <name type="scientific">Neonectria magnoliae</name>
    <dbReference type="NCBI Taxonomy" id="2732573"/>
    <lineage>
        <taxon>Eukaryota</taxon>
        <taxon>Fungi</taxon>
        <taxon>Dikarya</taxon>
        <taxon>Ascomycota</taxon>
        <taxon>Pezizomycotina</taxon>
        <taxon>Sordariomycetes</taxon>
        <taxon>Hypocreomycetidae</taxon>
        <taxon>Hypocreales</taxon>
        <taxon>Nectriaceae</taxon>
        <taxon>Neonectria</taxon>
    </lineage>
</organism>
<feature type="compositionally biased region" description="Low complexity" evidence="1">
    <location>
        <begin position="316"/>
        <end position="336"/>
    </location>
</feature>
<feature type="region of interest" description="Disordered" evidence="1">
    <location>
        <begin position="509"/>
        <end position="531"/>
    </location>
</feature>
<feature type="compositionally biased region" description="Low complexity" evidence="1">
    <location>
        <begin position="63"/>
        <end position="81"/>
    </location>
</feature>
<feature type="region of interest" description="Disordered" evidence="1">
    <location>
        <begin position="63"/>
        <end position="115"/>
    </location>
</feature>
<feature type="signal peptide" evidence="3">
    <location>
        <begin position="1"/>
        <end position="17"/>
    </location>
</feature>
<sequence length="531" mass="54650">MQVRGLALLSLVLGAEGTLIVRHQADDDALVRRQDATATDAVDVSSAIDSVIESATEIISDSVDPVTSSTDVEVVTTTSAAPDDDTTSESVPAEVTTTSDGGSSDGGSSDADSTITRTVTVTDEDADTITQKTTVQRTITSTIFITSTVFETETVTSDGETATRTIYETSTTWANEKRAIDLAPRTVDNHGLAIVDAKPTDTPELSDLDLQDLRNALVGRNELVKRATVTKVVTVTVGSDAGKTVVNSVTQTVISTTSKPTKVTKTVTETEAAGASTTVTKTSTLVITSTRVTTGVVKTATVAPTGSYGTAGTGGSDSSDSDSTSSSSSSSSSGLSTGAKAGIGAGCGAVGLAVIGIILWCCLKKRNKPSKSEIDDMFGSSEVPVGGVRGNGTSPHMAQTSPGMDSALVPGRMPTKNSTAEGYRGTALGDGRTGYAKPNTYGSSYNAVSPETQYSRTTTMNTVGREELLPEHHARGEMVSPTTTAAELGNDGGGARWIKSDAAEIDGTQLSSARAASPAEHVYEMPAQPYR</sequence>
<evidence type="ECO:0000313" key="4">
    <source>
        <dbReference type="EMBL" id="KAK7421401.1"/>
    </source>
</evidence>
<proteinExistence type="predicted"/>
<dbReference type="EMBL" id="JAZAVK010000121">
    <property type="protein sequence ID" value="KAK7421401.1"/>
    <property type="molecule type" value="Genomic_DNA"/>
</dbReference>
<keyword evidence="2" id="KW-0812">Transmembrane</keyword>
<keyword evidence="3" id="KW-0732">Signal</keyword>
<evidence type="ECO:0000313" key="5">
    <source>
        <dbReference type="Proteomes" id="UP001498421"/>
    </source>
</evidence>
<feature type="chain" id="PRO_5045358701" description="Mid2 domain-containing protein" evidence="3">
    <location>
        <begin position="18"/>
        <end position="531"/>
    </location>
</feature>
<dbReference type="Proteomes" id="UP001498421">
    <property type="component" value="Unassembled WGS sequence"/>
</dbReference>
<accession>A0ABR1HJL1</accession>
<evidence type="ECO:0000256" key="1">
    <source>
        <dbReference type="SAM" id="MobiDB-lite"/>
    </source>
</evidence>
<keyword evidence="2" id="KW-1133">Transmembrane helix</keyword>
<feature type="region of interest" description="Disordered" evidence="1">
    <location>
        <begin position="303"/>
        <end position="336"/>
    </location>
</feature>
<gene>
    <name evidence="4" type="ORF">QQZ08_009956</name>
</gene>
<keyword evidence="5" id="KW-1185">Reference proteome</keyword>
<protein>
    <recommendedName>
        <fullName evidence="6">Mid2 domain-containing protein</fullName>
    </recommendedName>
</protein>
<feature type="compositionally biased region" description="Low complexity" evidence="1">
    <location>
        <begin position="96"/>
        <end position="114"/>
    </location>
</feature>